<name>A0ABW0WT66_STRNO</name>
<evidence type="ECO:0000256" key="1">
    <source>
        <dbReference type="SAM" id="MobiDB-lite"/>
    </source>
</evidence>
<feature type="region of interest" description="Disordered" evidence="1">
    <location>
        <begin position="73"/>
        <end position="105"/>
    </location>
</feature>
<dbReference type="Proteomes" id="UP001596065">
    <property type="component" value="Unassembled WGS sequence"/>
</dbReference>
<organism evidence="2 3">
    <name type="scientific">Streptomyces nogalater</name>
    <dbReference type="NCBI Taxonomy" id="38314"/>
    <lineage>
        <taxon>Bacteria</taxon>
        <taxon>Bacillati</taxon>
        <taxon>Actinomycetota</taxon>
        <taxon>Actinomycetes</taxon>
        <taxon>Kitasatosporales</taxon>
        <taxon>Streptomycetaceae</taxon>
        <taxon>Streptomyces</taxon>
    </lineage>
</organism>
<protein>
    <submittedName>
        <fullName evidence="2">Uncharacterized protein</fullName>
    </submittedName>
</protein>
<accession>A0ABW0WT66</accession>
<keyword evidence="3" id="KW-1185">Reference proteome</keyword>
<sequence length="105" mass="11990">MTDELTENDRQRVGTVIAHYFDGLNYTLSPVDLWDRNRQGNIRMSGAATAFPWTRRQPEHLPWDAEPVCYTFDDFPPSDAPDTTNNVADPGTGHLPDSRRHYGRT</sequence>
<dbReference type="EMBL" id="JBHSOE010000082">
    <property type="protein sequence ID" value="MFC5660019.1"/>
    <property type="molecule type" value="Genomic_DNA"/>
</dbReference>
<proteinExistence type="predicted"/>
<reference evidence="3" key="1">
    <citation type="journal article" date="2019" name="Int. J. Syst. Evol. Microbiol.">
        <title>The Global Catalogue of Microorganisms (GCM) 10K type strain sequencing project: providing services to taxonomists for standard genome sequencing and annotation.</title>
        <authorList>
            <consortium name="The Broad Institute Genomics Platform"/>
            <consortium name="The Broad Institute Genome Sequencing Center for Infectious Disease"/>
            <person name="Wu L."/>
            <person name="Ma J."/>
        </authorList>
    </citation>
    <scope>NUCLEOTIDE SEQUENCE [LARGE SCALE GENOMIC DNA]</scope>
    <source>
        <strain evidence="3">KCTC 5701</strain>
    </source>
</reference>
<dbReference type="RefSeq" id="WP_344345064.1">
    <property type="nucleotide sequence ID" value="NZ_BAAASM010000001.1"/>
</dbReference>
<gene>
    <name evidence="2" type="ORF">ACFP3J_31690</name>
</gene>
<comment type="caution">
    <text evidence="2">The sequence shown here is derived from an EMBL/GenBank/DDBJ whole genome shotgun (WGS) entry which is preliminary data.</text>
</comment>
<feature type="compositionally biased region" description="Basic and acidic residues" evidence="1">
    <location>
        <begin position="96"/>
        <end position="105"/>
    </location>
</feature>
<evidence type="ECO:0000313" key="3">
    <source>
        <dbReference type="Proteomes" id="UP001596065"/>
    </source>
</evidence>
<evidence type="ECO:0000313" key="2">
    <source>
        <dbReference type="EMBL" id="MFC5660019.1"/>
    </source>
</evidence>